<keyword evidence="1" id="KW-1133">Transmembrane helix</keyword>
<dbReference type="EMBL" id="CAFBPY010000100">
    <property type="protein sequence ID" value="CAB5038230.1"/>
    <property type="molecule type" value="Genomic_DNA"/>
</dbReference>
<feature type="transmembrane region" description="Helical" evidence="1">
    <location>
        <begin position="12"/>
        <end position="28"/>
    </location>
</feature>
<gene>
    <name evidence="2" type="ORF">UFOPK4209_00710</name>
</gene>
<organism evidence="2">
    <name type="scientific">freshwater metagenome</name>
    <dbReference type="NCBI Taxonomy" id="449393"/>
    <lineage>
        <taxon>unclassified sequences</taxon>
        <taxon>metagenomes</taxon>
        <taxon>ecological metagenomes</taxon>
    </lineage>
</organism>
<reference evidence="2" key="1">
    <citation type="submission" date="2020-05" db="EMBL/GenBank/DDBJ databases">
        <authorList>
            <person name="Chiriac C."/>
            <person name="Salcher M."/>
            <person name="Ghai R."/>
            <person name="Kavagutti S V."/>
        </authorList>
    </citation>
    <scope>NUCLEOTIDE SEQUENCE</scope>
</reference>
<sequence length="88" mass="9404">MPPTGAWKSRPAVGALIFTIPVCMFWATRRVASKSRPCTLPVKPKRTAFAEVIASPTVFALITPAIGPKVSSWFNGSFASKSQINVGV</sequence>
<feature type="transmembrane region" description="Helical" evidence="1">
    <location>
        <begin position="48"/>
        <end position="67"/>
    </location>
</feature>
<keyword evidence="1" id="KW-0812">Transmembrane</keyword>
<keyword evidence="1" id="KW-0472">Membrane</keyword>
<proteinExistence type="predicted"/>
<name>A0A6J7SCU9_9ZZZZ</name>
<evidence type="ECO:0000313" key="2">
    <source>
        <dbReference type="EMBL" id="CAB5038230.1"/>
    </source>
</evidence>
<accession>A0A6J7SCU9</accession>
<dbReference type="AlphaFoldDB" id="A0A6J7SCU9"/>
<evidence type="ECO:0000256" key="1">
    <source>
        <dbReference type="SAM" id="Phobius"/>
    </source>
</evidence>
<protein>
    <submittedName>
        <fullName evidence="2">Unannotated protein</fullName>
    </submittedName>
</protein>